<dbReference type="EMBL" id="JAALLZ010000006">
    <property type="protein sequence ID" value="NGU31042.1"/>
    <property type="molecule type" value="Genomic_DNA"/>
</dbReference>
<name>A0AAP7BWP8_CLOPF</name>
<dbReference type="Proteomes" id="UP000481454">
    <property type="component" value="Unassembled WGS sequence"/>
</dbReference>
<evidence type="ECO:0008006" key="4">
    <source>
        <dbReference type="Google" id="ProtNLM"/>
    </source>
</evidence>
<comment type="caution">
    <text evidence="2">The sequence shown here is derived from an EMBL/GenBank/DDBJ whole genome shotgun (WGS) entry which is preliminary data.</text>
</comment>
<protein>
    <recommendedName>
        <fullName evidence="4">Phage protein</fullName>
    </recommendedName>
</protein>
<feature type="coiled-coil region" evidence="1">
    <location>
        <begin position="342"/>
        <end position="394"/>
    </location>
</feature>
<proteinExistence type="predicted"/>
<dbReference type="RefSeq" id="WP_164800980.1">
    <property type="nucleotide sequence ID" value="NZ_JAALLZ010000006.1"/>
</dbReference>
<reference evidence="2 3" key="1">
    <citation type="submission" date="2020-02" db="EMBL/GenBank/DDBJ databases">
        <title>Genomic Insights into the Phylogeny and Genetic Plasticity of the Human and Animal Enteric Pathogen Clostridium perfringens.</title>
        <authorList>
            <person name="Feng Y."/>
            <person name="Hu Y."/>
        </authorList>
    </citation>
    <scope>NUCLEOTIDE SEQUENCE [LARGE SCALE GENOMIC DNA]</scope>
    <source>
        <strain evidence="2 3">CP-40</strain>
    </source>
</reference>
<sequence length="479" mass="55583">MENKIFSIPISKFTIDTSQDDLSPARIQVCHDRENPNGLYFELDSFTKAKNSIKNKPIIAAYEINEDNEKEDFKGHEVEYKIVKTDGSLEFKSIYIEQPIGAVPESCDYSIEEIDGYNWVCVNGYLYNVYCSEAVEILKNNDGSKKISMEVEVLDGYEDEVDGFYHVKDFKYLGITVLGDEYPPAMGSNAEISLFTKAEQTKDFSVKFSEILEAINKKGGNEMGAKTVKKDFSMSVEDLKSRLREKLKENTYEYTYSWGEVENYPMYYFQDVIPEENLIIAESSQDWGKFYGIPYSLEGDEATLNFDEATRYVRGDWRKFEGKEESTSESKEYFSSIINKEAEHYQKEIEEVKKSFVATETEEYKTLKAEFEKVENDKKALEEFKVEFEKKERNRKETELFEKFKDLETIEGFAEIKNKASEFSLEDLEKEFYVLIGKKNFSMKKNVKEKDDTVSLKLEGDEGKNELSEAEKRYGIGIK</sequence>
<dbReference type="AlphaFoldDB" id="A0AAP7BWP8"/>
<keyword evidence="1" id="KW-0175">Coiled coil</keyword>
<gene>
    <name evidence="2" type="ORF">G6Z34_13200</name>
</gene>
<organism evidence="2 3">
    <name type="scientific">Clostridium perfringens</name>
    <dbReference type="NCBI Taxonomy" id="1502"/>
    <lineage>
        <taxon>Bacteria</taxon>
        <taxon>Bacillati</taxon>
        <taxon>Bacillota</taxon>
        <taxon>Clostridia</taxon>
        <taxon>Eubacteriales</taxon>
        <taxon>Clostridiaceae</taxon>
        <taxon>Clostridium</taxon>
    </lineage>
</organism>
<evidence type="ECO:0000313" key="2">
    <source>
        <dbReference type="EMBL" id="NGU31042.1"/>
    </source>
</evidence>
<accession>A0AAP7BWP8</accession>
<evidence type="ECO:0000313" key="3">
    <source>
        <dbReference type="Proteomes" id="UP000481454"/>
    </source>
</evidence>
<evidence type="ECO:0000256" key="1">
    <source>
        <dbReference type="SAM" id="Coils"/>
    </source>
</evidence>